<gene>
    <name evidence="3" type="ORF">TrCOL_g12425</name>
</gene>
<evidence type="ECO:0000256" key="2">
    <source>
        <dbReference type="SAM" id="SignalP"/>
    </source>
</evidence>
<feature type="transmembrane region" description="Helical" evidence="1">
    <location>
        <begin position="253"/>
        <end position="274"/>
    </location>
</feature>
<evidence type="ECO:0000256" key="1">
    <source>
        <dbReference type="SAM" id="Phobius"/>
    </source>
</evidence>
<keyword evidence="1" id="KW-1133">Transmembrane helix</keyword>
<keyword evidence="2" id="KW-0732">Signal</keyword>
<feature type="transmembrane region" description="Helical" evidence="1">
    <location>
        <begin position="107"/>
        <end position="125"/>
    </location>
</feature>
<proteinExistence type="predicted"/>
<dbReference type="PANTHER" id="PTHR34679:SF2">
    <property type="entry name" value="OS02G0122500 PROTEIN"/>
    <property type="match status" value="1"/>
</dbReference>
<dbReference type="InterPro" id="IPR025067">
    <property type="entry name" value="DUF4079"/>
</dbReference>
<feature type="transmembrane region" description="Helical" evidence="1">
    <location>
        <begin position="185"/>
        <end position="202"/>
    </location>
</feature>
<dbReference type="OrthoDB" id="4914at2759"/>
<feature type="chain" id="PRO_5040981024" evidence="2">
    <location>
        <begin position="17"/>
        <end position="284"/>
    </location>
</feature>
<dbReference type="PANTHER" id="PTHR34679">
    <property type="match status" value="1"/>
</dbReference>
<keyword evidence="1" id="KW-0812">Transmembrane</keyword>
<evidence type="ECO:0000313" key="4">
    <source>
        <dbReference type="Proteomes" id="UP001165065"/>
    </source>
</evidence>
<comment type="caution">
    <text evidence="3">The sequence shown here is derived from an EMBL/GenBank/DDBJ whole genome shotgun (WGS) entry which is preliminary data.</text>
</comment>
<sequence length="284" mass="30143">MRGLVACLLLFVSTSAFVPNFVSRGATRRSVNSLGSKKKHLVSETIPGMIGNYQPSGVVADENAWDGSPSRVALISTLAASAFFSVPSPALAAGPDWGLFEGKTGSLLHPITMGGMFLFSLSTGWKGFQWRRQRTLGGEISELKKQIPKLEEGESPSAAALATQKQIDELTAERKELSGKNLKDSHFSSGVMLAAIGTTFAIEGPLNTYARAGKLFPGPHLYAGAGLVVLWSAAAACVPAMQKGSDTARSAHIALNSVGTGLFGWQVVSGWPILLKVWEKTQWP</sequence>
<dbReference type="AlphaFoldDB" id="A0A9W7LA28"/>
<feature type="transmembrane region" description="Helical" evidence="1">
    <location>
        <begin position="222"/>
        <end position="241"/>
    </location>
</feature>
<keyword evidence="1" id="KW-0472">Membrane</keyword>
<dbReference type="Proteomes" id="UP001165065">
    <property type="component" value="Unassembled WGS sequence"/>
</dbReference>
<reference evidence="4" key="1">
    <citation type="journal article" date="2023" name="Commun. Biol.">
        <title>Genome analysis of Parmales, the sister group of diatoms, reveals the evolutionary specialization of diatoms from phago-mixotrophs to photoautotrophs.</title>
        <authorList>
            <person name="Ban H."/>
            <person name="Sato S."/>
            <person name="Yoshikawa S."/>
            <person name="Yamada K."/>
            <person name="Nakamura Y."/>
            <person name="Ichinomiya M."/>
            <person name="Sato N."/>
            <person name="Blanc-Mathieu R."/>
            <person name="Endo H."/>
            <person name="Kuwata A."/>
            <person name="Ogata H."/>
        </authorList>
    </citation>
    <scope>NUCLEOTIDE SEQUENCE [LARGE SCALE GENOMIC DNA]</scope>
</reference>
<organism evidence="3 4">
    <name type="scientific">Triparma columacea</name>
    <dbReference type="NCBI Taxonomy" id="722753"/>
    <lineage>
        <taxon>Eukaryota</taxon>
        <taxon>Sar</taxon>
        <taxon>Stramenopiles</taxon>
        <taxon>Ochrophyta</taxon>
        <taxon>Bolidophyceae</taxon>
        <taxon>Parmales</taxon>
        <taxon>Triparmaceae</taxon>
        <taxon>Triparma</taxon>
    </lineage>
</organism>
<feature type="signal peptide" evidence="2">
    <location>
        <begin position="1"/>
        <end position="16"/>
    </location>
</feature>
<name>A0A9W7LA28_9STRA</name>
<dbReference type="Pfam" id="PF13301">
    <property type="entry name" value="DUF4079"/>
    <property type="match status" value="1"/>
</dbReference>
<dbReference type="EMBL" id="BRYA01000142">
    <property type="protein sequence ID" value="GMI41065.1"/>
    <property type="molecule type" value="Genomic_DNA"/>
</dbReference>
<evidence type="ECO:0000313" key="3">
    <source>
        <dbReference type="EMBL" id="GMI41065.1"/>
    </source>
</evidence>
<protein>
    <submittedName>
        <fullName evidence="3">Uncharacterized protein</fullName>
    </submittedName>
</protein>
<keyword evidence="4" id="KW-1185">Reference proteome</keyword>
<accession>A0A9W7LA28</accession>